<sequence>MNRHYPGNDDECSTYISYKDHRISSLQSIMSVEYEITNIVSIWNLGQRIDLPENDYKGRKRFNGWIKKDGKKTCIAFASGKVTTTGFKSLADVAVTIKIMFPDYDSFLEKIVSIAVKSFLPYQIDKRKFFNEPDIIYEPELFPAALWYYNKICLMFFHTNSIVMNGLQRFSDIEIVLAAFMKRALPFKKV</sequence>
<dbReference type="HOGENOM" id="CLU_1429749_0_0_1"/>
<dbReference type="STRING" id="32264.T1KXE8"/>
<evidence type="ECO:0000256" key="1">
    <source>
        <dbReference type="ARBA" id="ARBA00005560"/>
    </source>
</evidence>
<dbReference type="InterPro" id="IPR012295">
    <property type="entry name" value="TBP_dom_sf"/>
</dbReference>
<evidence type="ECO:0000313" key="4">
    <source>
        <dbReference type="EnsemblMetazoa" id="tetur262g00010.1"/>
    </source>
</evidence>
<comment type="similarity">
    <text evidence="1">Belongs to the TBP family.</text>
</comment>
<reference evidence="4" key="2">
    <citation type="submission" date="2015-06" db="UniProtKB">
        <authorList>
            <consortium name="EnsemblMetazoa"/>
        </authorList>
    </citation>
    <scope>IDENTIFICATION</scope>
</reference>
<dbReference type="SUPFAM" id="SSF55945">
    <property type="entry name" value="TATA-box binding protein-like"/>
    <property type="match status" value="1"/>
</dbReference>
<protein>
    <submittedName>
        <fullName evidence="4">Uncharacterized protein</fullName>
    </submittedName>
</protein>
<dbReference type="EMBL" id="CAEY01000681">
    <property type="status" value="NOT_ANNOTATED_CDS"/>
    <property type="molecule type" value="Genomic_DNA"/>
</dbReference>
<name>T1KXE8_TETUR</name>
<dbReference type="Gene3D" id="3.30.310.10">
    <property type="entry name" value="TATA-Binding Protein"/>
    <property type="match status" value="2"/>
</dbReference>
<reference evidence="5" key="1">
    <citation type="submission" date="2011-08" db="EMBL/GenBank/DDBJ databases">
        <authorList>
            <person name="Rombauts S."/>
        </authorList>
    </citation>
    <scope>NUCLEOTIDE SEQUENCE</scope>
    <source>
        <strain evidence="5">London</strain>
    </source>
</reference>
<dbReference type="AlphaFoldDB" id="T1KXE8"/>
<evidence type="ECO:0000256" key="3">
    <source>
        <dbReference type="ARBA" id="ARBA00023163"/>
    </source>
</evidence>
<dbReference type="Pfam" id="PF00352">
    <property type="entry name" value="TBP"/>
    <property type="match status" value="1"/>
</dbReference>
<evidence type="ECO:0000256" key="2">
    <source>
        <dbReference type="ARBA" id="ARBA00023125"/>
    </source>
</evidence>
<proteinExistence type="inferred from homology"/>
<accession>T1KXE8</accession>
<evidence type="ECO:0000313" key="5">
    <source>
        <dbReference type="Proteomes" id="UP000015104"/>
    </source>
</evidence>
<dbReference type="GO" id="GO:0003677">
    <property type="term" value="F:DNA binding"/>
    <property type="evidence" value="ECO:0007669"/>
    <property type="project" value="UniProtKB-KW"/>
</dbReference>
<dbReference type="GO" id="GO:0006352">
    <property type="term" value="P:DNA-templated transcription initiation"/>
    <property type="evidence" value="ECO:0007669"/>
    <property type="project" value="InterPro"/>
</dbReference>
<dbReference type="InterPro" id="IPR000814">
    <property type="entry name" value="TBP"/>
</dbReference>
<keyword evidence="2" id="KW-0238">DNA-binding</keyword>
<keyword evidence="5" id="KW-1185">Reference proteome</keyword>
<dbReference type="Proteomes" id="UP000015104">
    <property type="component" value="Unassembled WGS sequence"/>
</dbReference>
<keyword evidence="3" id="KW-0804">Transcription</keyword>
<dbReference type="EnsemblMetazoa" id="tetur262g00010.1">
    <property type="protein sequence ID" value="tetur262g00010.1"/>
    <property type="gene ID" value="tetur262g00010"/>
</dbReference>
<organism evidence="4 5">
    <name type="scientific">Tetranychus urticae</name>
    <name type="common">Two-spotted spider mite</name>
    <dbReference type="NCBI Taxonomy" id="32264"/>
    <lineage>
        <taxon>Eukaryota</taxon>
        <taxon>Metazoa</taxon>
        <taxon>Ecdysozoa</taxon>
        <taxon>Arthropoda</taxon>
        <taxon>Chelicerata</taxon>
        <taxon>Arachnida</taxon>
        <taxon>Acari</taxon>
        <taxon>Acariformes</taxon>
        <taxon>Trombidiformes</taxon>
        <taxon>Prostigmata</taxon>
        <taxon>Eleutherengona</taxon>
        <taxon>Raphignathae</taxon>
        <taxon>Tetranychoidea</taxon>
        <taxon>Tetranychidae</taxon>
        <taxon>Tetranychus</taxon>
    </lineage>
</organism>